<comment type="caution">
    <text evidence="2">The sequence shown here is derived from an EMBL/GenBank/DDBJ whole genome shotgun (WGS) entry which is preliminary data.</text>
</comment>
<accession>A0A1J8PSJ8</accession>
<sequence>MEMAQWPNGSVEVLLSDVECEGGDDGKRVGVGKVKKMRLNHGMLDIAFAGVRTNVTLRRVYGNGWSSQFMWLMTANALTSKSTIYPEWFTNGLAPWVHDIPIQNTYSNLYDALVFFRSDLVGRGAYEELVAKIAREGM</sequence>
<evidence type="ECO:0000313" key="2">
    <source>
        <dbReference type="EMBL" id="OJA11479.1"/>
    </source>
</evidence>
<proteinExistence type="predicted"/>
<dbReference type="Proteomes" id="UP000183567">
    <property type="component" value="Unassembled WGS sequence"/>
</dbReference>
<dbReference type="InterPro" id="IPR006598">
    <property type="entry name" value="CAP10"/>
</dbReference>
<evidence type="ECO:0000259" key="1">
    <source>
        <dbReference type="Pfam" id="PF05686"/>
    </source>
</evidence>
<protein>
    <recommendedName>
        <fullName evidence="1">Glycosyl transferase CAP10 domain-containing protein</fullName>
    </recommendedName>
</protein>
<dbReference type="Pfam" id="PF05686">
    <property type="entry name" value="Glyco_transf_90"/>
    <property type="match status" value="1"/>
</dbReference>
<reference evidence="2 3" key="1">
    <citation type="submission" date="2016-03" db="EMBL/GenBank/DDBJ databases">
        <title>Comparative genomics of the ectomycorrhizal sister species Rhizopogon vinicolor and Rhizopogon vesiculosus (Basidiomycota: Boletales) reveals a divergence of the mating type B locus.</title>
        <authorList>
            <person name="Mujic A.B."/>
            <person name="Kuo A."/>
            <person name="Tritt A."/>
            <person name="Lipzen A."/>
            <person name="Chen C."/>
            <person name="Johnson J."/>
            <person name="Sharma A."/>
            <person name="Barry K."/>
            <person name="Grigoriev I.V."/>
            <person name="Spatafora J.W."/>
        </authorList>
    </citation>
    <scope>NUCLEOTIDE SEQUENCE [LARGE SCALE GENOMIC DNA]</scope>
    <source>
        <strain evidence="2 3">AM-OR11-056</strain>
    </source>
</reference>
<feature type="domain" description="Glycosyl transferase CAP10" evidence="1">
    <location>
        <begin position="60"/>
        <end position="117"/>
    </location>
</feature>
<evidence type="ECO:0000313" key="3">
    <source>
        <dbReference type="Proteomes" id="UP000183567"/>
    </source>
</evidence>
<dbReference type="EMBL" id="LVVM01005052">
    <property type="protein sequence ID" value="OJA11479.1"/>
    <property type="molecule type" value="Genomic_DNA"/>
</dbReference>
<name>A0A1J8PSJ8_9AGAM</name>
<organism evidence="2 3">
    <name type="scientific">Rhizopogon vesiculosus</name>
    <dbReference type="NCBI Taxonomy" id="180088"/>
    <lineage>
        <taxon>Eukaryota</taxon>
        <taxon>Fungi</taxon>
        <taxon>Dikarya</taxon>
        <taxon>Basidiomycota</taxon>
        <taxon>Agaricomycotina</taxon>
        <taxon>Agaricomycetes</taxon>
        <taxon>Agaricomycetidae</taxon>
        <taxon>Boletales</taxon>
        <taxon>Suillineae</taxon>
        <taxon>Rhizopogonaceae</taxon>
        <taxon>Rhizopogon</taxon>
    </lineage>
</organism>
<dbReference type="OrthoDB" id="5152223at2759"/>
<dbReference type="AlphaFoldDB" id="A0A1J8PSJ8"/>
<keyword evidence="3" id="KW-1185">Reference proteome</keyword>
<gene>
    <name evidence="2" type="ORF">AZE42_12440</name>
</gene>